<dbReference type="Proteomes" id="UP000435112">
    <property type="component" value="Unassembled WGS sequence"/>
</dbReference>
<dbReference type="EMBL" id="QXFU01000825">
    <property type="protein sequence ID" value="KAE9019317.1"/>
    <property type="molecule type" value="Genomic_DNA"/>
</dbReference>
<comment type="caution">
    <text evidence="2">The sequence shown here is derived from an EMBL/GenBank/DDBJ whole genome shotgun (WGS) entry which is preliminary data.</text>
</comment>
<sequence>MVKKSLPEKVVKSAALIAPPLQLEKDPQADFKREEQEQQEKQEPLEEPPLEDSPKAVTPPPSPPSVPRLARVAKLKRLLYPDADTVGGKGRLSFNEVKWEQIGAAYKVKYKTLGFKPTLLELPSSTHCTLMDQVAELLRTSNIDVMLWSGNETKDLIRLVVRYAGDSPEDSKVKVSSGCTMINEELGVSGRADVVISKDDTRLVVVQCKRAVNSYSKGVAQIMLAAETVLAAELRHNESSKACVYGLLAGSVAWTWMRLDSKEGRFYLTSIDAKDVAGGIQKMARIAHSLIHGKPVTLVSEDVPNRNKRARRF</sequence>
<reference evidence="2 3" key="1">
    <citation type="submission" date="2018-09" db="EMBL/GenBank/DDBJ databases">
        <title>Genomic investigation of the strawberry pathogen Phytophthora fragariae indicates pathogenicity is determined by transcriptional variation in three key races.</title>
        <authorList>
            <person name="Adams T.M."/>
            <person name="Armitage A.D."/>
            <person name="Sobczyk M.K."/>
            <person name="Bates H.J."/>
            <person name="Dunwell J.M."/>
            <person name="Nellist C.F."/>
            <person name="Harrison R.J."/>
        </authorList>
    </citation>
    <scope>NUCLEOTIDE SEQUENCE [LARGE SCALE GENOMIC DNA]</scope>
    <source>
        <strain evidence="2 3">SCRP324</strain>
    </source>
</reference>
<organism evidence="2 3">
    <name type="scientific">Phytophthora rubi</name>
    <dbReference type="NCBI Taxonomy" id="129364"/>
    <lineage>
        <taxon>Eukaryota</taxon>
        <taxon>Sar</taxon>
        <taxon>Stramenopiles</taxon>
        <taxon>Oomycota</taxon>
        <taxon>Peronosporomycetes</taxon>
        <taxon>Peronosporales</taxon>
        <taxon>Peronosporaceae</taxon>
        <taxon>Phytophthora</taxon>
    </lineage>
</organism>
<gene>
    <name evidence="2" type="ORF">PR002_g12843</name>
</gene>
<dbReference type="OrthoDB" id="97590at2759"/>
<dbReference type="AlphaFoldDB" id="A0A6A3LMS6"/>
<accession>A0A6A3LMS6</accession>
<feature type="compositionally biased region" description="Basic and acidic residues" evidence="1">
    <location>
        <begin position="23"/>
        <end position="44"/>
    </location>
</feature>
<protein>
    <submittedName>
        <fullName evidence="2">Uncharacterized protein</fullName>
    </submittedName>
</protein>
<evidence type="ECO:0000313" key="2">
    <source>
        <dbReference type="EMBL" id="KAE9019317.1"/>
    </source>
</evidence>
<proteinExistence type="predicted"/>
<evidence type="ECO:0000313" key="3">
    <source>
        <dbReference type="Proteomes" id="UP000435112"/>
    </source>
</evidence>
<feature type="compositionally biased region" description="Pro residues" evidence="1">
    <location>
        <begin position="57"/>
        <end position="66"/>
    </location>
</feature>
<name>A0A6A3LMS6_9STRA</name>
<feature type="region of interest" description="Disordered" evidence="1">
    <location>
        <begin position="17"/>
        <end position="67"/>
    </location>
</feature>
<evidence type="ECO:0000256" key="1">
    <source>
        <dbReference type="SAM" id="MobiDB-lite"/>
    </source>
</evidence>